<gene>
    <name evidence="3" type="ORF">GCM10011511_08250</name>
</gene>
<dbReference type="AlphaFoldDB" id="A0A8J2XR31"/>
<protein>
    <recommendedName>
        <fullName evidence="2">DUF4399 domain-containing protein</fullName>
    </recommendedName>
</protein>
<keyword evidence="1" id="KW-0732">Signal</keyword>
<organism evidence="3 4">
    <name type="scientific">Puia dinghuensis</name>
    <dbReference type="NCBI Taxonomy" id="1792502"/>
    <lineage>
        <taxon>Bacteria</taxon>
        <taxon>Pseudomonadati</taxon>
        <taxon>Bacteroidota</taxon>
        <taxon>Chitinophagia</taxon>
        <taxon>Chitinophagales</taxon>
        <taxon>Chitinophagaceae</taxon>
        <taxon>Puia</taxon>
    </lineage>
</organism>
<feature type="chain" id="PRO_5035274046" description="DUF4399 domain-containing protein" evidence="1">
    <location>
        <begin position="22"/>
        <end position="171"/>
    </location>
</feature>
<sequence length="171" mass="17683">MRKIYFLPAALLVGMVACNNADNKSAAGADTTKTATKDTGMAMAPVDSTKAVPDVPPVPAGAKVYFKNLKNGQTVTSPVKVEMGVDGLKLDTAGAIVAGTGHHHLLIDAGDSIPKGTVVPKDSTHLHFGKAQSSAEVKLAPGKHVLTLQFADGIHRSYGSQLATTINVTVK</sequence>
<dbReference type="Proteomes" id="UP000607559">
    <property type="component" value="Unassembled WGS sequence"/>
</dbReference>
<comment type="caution">
    <text evidence="3">The sequence shown here is derived from an EMBL/GenBank/DDBJ whole genome shotgun (WGS) entry which is preliminary data.</text>
</comment>
<evidence type="ECO:0000313" key="4">
    <source>
        <dbReference type="Proteomes" id="UP000607559"/>
    </source>
</evidence>
<reference evidence="3" key="2">
    <citation type="submission" date="2020-09" db="EMBL/GenBank/DDBJ databases">
        <authorList>
            <person name="Sun Q."/>
            <person name="Zhou Y."/>
        </authorList>
    </citation>
    <scope>NUCLEOTIDE SEQUENCE</scope>
    <source>
        <strain evidence="3">CGMCC 1.15448</strain>
    </source>
</reference>
<dbReference type="Pfam" id="PF14347">
    <property type="entry name" value="DUF4399"/>
    <property type="match status" value="1"/>
</dbReference>
<feature type="domain" description="DUF4399" evidence="2">
    <location>
        <begin position="81"/>
        <end position="171"/>
    </location>
</feature>
<dbReference type="InterPro" id="IPR025512">
    <property type="entry name" value="DUF4399"/>
</dbReference>
<keyword evidence="4" id="KW-1185">Reference proteome</keyword>
<accession>A0A8J2XR31</accession>
<evidence type="ECO:0000256" key="1">
    <source>
        <dbReference type="SAM" id="SignalP"/>
    </source>
</evidence>
<reference evidence="3" key="1">
    <citation type="journal article" date="2014" name="Int. J. Syst. Evol. Microbiol.">
        <title>Complete genome sequence of Corynebacterium casei LMG S-19264T (=DSM 44701T), isolated from a smear-ripened cheese.</title>
        <authorList>
            <consortium name="US DOE Joint Genome Institute (JGI-PGF)"/>
            <person name="Walter F."/>
            <person name="Albersmeier A."/>
            <person name="Kalinowski J."/>
            <person name="Ruckert C."/>
        </authorList>
    </citation>
    <scope>NUCLEOTIDE SEQUENCE</scope>
    <source>
        <strain evidence="3">CGMCC 1.15448</strain>
    </source>
</reference>
<dbReference type="EMBL" id="BMJC01000001">
    <property type="protein sequence ID" value="GGA87421.1"/>
    <property type="molecule type" value="Genomic_DNA"/>
</dbReference>
<evidence type="ECO:0000259" key="2">
    <source>
        <dbReference type="Pfam" id="PF14347"/>
    </source>
</evidence>
<dbReference type="RefSeq" id="WP_229688761.1">
    <property type="nucleotide sequence ID" value="NZ_BMJC01000001.1"/>
</dbReference>
<name>A0A8J2XR31_9BACT</name>
<proteinExistence type="predicted"/>
<dbReference type="PROSITE" id="PS51257">
    <property type="entry name" value="PROKAR_LIPOPROTEIN"/>
    <property type="match status" value="1"/>
</dbReference>
<feature type="signal peptide" evidence="1">
    <location>
        <begin position="1"/>
        <end position="21"/>
    </location>
</feature>
<evidence type="ECO:0000313" key="3">
    <source>
        <dbReference type="EMBL" id="GGA87421.1"/>
    </source>
</evidence>